<dbReference type="InterPro" id="IPR016162">
    <property type="entry name" value="Ald_DH_N"/>
</dbReference>
<dbReference type="Pfam" id="PF00171">
    <property type="entry name" value="Aldedh"/>
    <property type="match status" value="1"/>
</dbReference>
<keyword evidence="3 7" id="KW-0560">Oxidoreductase</keyword>
<dbReference type="EC" id="1.2.1.3" evidence="4"/>
<dbReference type="PROSITE" id="PS00687">
    <property type="entry name" value="ALDEHYDE_DEHYDR_GLU"/>
    <property type="match status" value="1"/>
</dbReference>
<dbReference type="Gene3D" id="3.40.605.10">
    <property type="entry name" value="Aldehyde Dehydrogenase, Chain A, domain 1"/>
    <property type="match status" value="1"/>
</dbReference>
<evidence type="ECO:0000256" key="6">
    <source>
        <dbReference type="PROSITE-ProRule" id="PRU10007"/>
    </source>
</evidence>
<gene>
    <name evidence="9" type="ORF">ASPCADRAFT_171805</name>
</gene>
<dbReference type="FunFam" id="3.40.605.10:FF:000007">
    <property type="entry name" value="NAD/NADP-dependent betaine aldehyde dehydrogenase"/>
    <property type="match status" value="1"/>
</dbReference>
<evidence type="ECO:0000313" key="10">
    <source>
        <dbReference type="Proteomes" id="UP000188318"/>
    </source>
</evidence>
<evidence type="ECO:0000313" key="9">
    <source>
        <dbReference type="EMBL" id="OOF94206.1"/>
    </source>
</evidence>
<dbReference type="PANTHER" id="PTHR11699">
    <property type="entry name" value="ALDEHYDE DEHYDROGENASE-RELATED"/>
    <property type="match status" value="1"/>
</dbReference>
<dbReference type="VEuPathDB" id="FungiDB:ASPCADRAFT_171805"/>
<dbReference type="Proteomes" id="UP000188318">
    <property type="component" value="Unassembled WGS sequence"/>
</dbReference>
<sequence>MTADLCNLPLPISFSNIYLNGAYTPSHSSESFSLHNPKDDTLVAANIPIADDVDVDKAVAYAESAFQGPWSRFTAAERSACFRRLVDLLEDRLEKILRLDSLTTGNPVSLIPTREKGYIINCLLYYAGWTDKHRGDYFPADDGFIKLVRHEPLGVCAAINPFNSPVASLFIKAAPCLATGNVLIVKPSEKSPLGSLAIMPLFEAAGFPPGVVQVLTGDGSTGARLASHMRVRKIQVAAAQSNLKRVTLELGGKSPAIIFPDADLENAVTWTVNGILARTGQVCVAASRVYVHRSIIDDFLQRYTAKMKAAVNDIGDPQDQEYKYGPLVDSSSFEKVSAMISRGKQDAQLLVGGNRIGDRGCFIEPTVFYDPNPGSEIYRQEVFGPVSVIRVFDAEDEVVNMANDTEYGLMAGVFTADLNRAMQVSERIEAGVCGVNCVTVMNVQVPFGGKKSSGIGREFGSNVLDAYTEPKTVLIYVGRN</sequence>
<dbReference type="PROSITE" id="PS00070">
    <property type="entry name" value="ALDEHYDE_DEHYDR_CYS"/>
    <property type="match status" value="1"/>
</dbReference>
<name>A0A1R3RIA4_ASPC5</name>
<evidence type="ECO:0000256" key="1">
    <source>
        <dbReference type="ARBA" id="ARBA00004685"/>
    </source>
</evidence>
<dbReference type="OMA" id="ESAQLDW"/>
<evidence type="ECO:0000256" key="5">
    <source>
        <dbReference type="ARBA" id="ARBA00049194"/>
    </source>
</evidence>
<feature type="active site" evidence="6">
    <location>
        <position position="249"/>
    </location>
</feature>
<dbReference type="InterPro" id="IPR016163">
    <property type="entry name" value="Ald_DH_C"/>
</dbReference>
<dbReference type="AlphaFoldDB" id="A0A1R3RIA4"/>
<evidence type="ECO:0000256" key="3">
    <source>
        <dbReference type="ARBA" id="ARBA00023002"/>
    </source>
</evidence>
<dbReference type="STRING" id="602072.A0A1R3RIA4"/>
<evidence type="ECO:0000256" key="7">
    <source>
        <dbReference type="RuleBase" id="RU003345"/>
    </source>
</evidence>
<dbReference type="InterPro" id="IPR016160">
    <property type="entry name" value="Ald_DH_CS_CYS"/>
</dbReference>
<dbReference type="InterPro" id="IPR015590">
    <property type="entry name" value="Aldehyde_DH_dom"/>
</dbReference>
<reference evidence="10" key="1">
    <citation type="journal article" date="2017" name="Genome Biol.">
        <title>Comparative genomics reveals high biological diversity and specific adaptations in the industrially and medically important fungal genus Aspergillus.</title>
        <authorList>
            <person name="de Vries R.P."/>
            <person name="Riley R."/>
            <person name="Wiebenga A."/>
            <person name="Aguilar-Osorio G."/>
            <person name="Amillis S."/>
            <person name="Uchima C.A."/>
            <person name="Anderluh G."/>
            <person name="Asadollahi M."/>
            <person name="Askin M."/>
            <person name="Barry K."/>
            <person name="Battaglia E."/>
            <person name="Bayram O."/>
            <person name="Benocci T."/>
            <person name="Braus-Stromeyer S.A."/>
            <person name="Caldana C."/>
            <person name="Canovas D."/>
            <person name="Cerqueira G.C."/>
            <person name="Chen F."/>
            <person name="Chen W."/>
            <person name="Choi C."/>
            <person name="Clum A."/>
            <person name="Dos Santos R.A."/>
            <person name="Damasio A.R."/>
            <person name="Diallinas G."/>
            <person name="Emri T."/>
            <person name="Fekete E."/>
            <person name="Flipphi M."/>
            <person name="Freyberg S."/>
            <person name="Gallo A."/>
            <person name="Gournas C."/>
            <person name="Habgood R."/>
            <person name="Hainaut M."/>
            <person name="Harispe M.L."/>
            <person name="Henrissat B."/>
            <person name="Hilden K.S."/>
            <person name="Hope R."/>
            <person name="Hossain A."/>
            <person name="Karabika E."/>
            <person name="Karaffa L."/>
            <person name="Karanyi Z."/>
            <person name="Krasevec N."/>
            <person name="Kuo A."/>
            <person name="Kusch H."/>
            <person name="LaButti K."/>
            <person name="Lagendijk E.L."/>
            <person name="Lapidus A."/>
            <person name="Levasseur A."/>
            <person name="Lindquist E."/>
            <person name="Lipzen A."/>
            <person name="Logrieco A.F."/>
            <person name="MacCabe A."/>
            <person name="Maekelae M.R."/>
            <person name="Malavazi I."/>
            <person name="Melin P."/>
            <person name="Meyer V."/>
            <person name="Mielnichuk N."/>
            <person name="Miskei M."/>
            <person name="Molnar A.P."/>
            <person name="Mule G."/>
            <person name="Ngan C.Y."/>
            <person name="Orejas M."/>
            <person name="Orosz E."/>
            <person name="Ouedraogo J.P."/>
            <person name="Overkamp K.M."/>
            <person name="Park H.-S."/>
            <person name="Perrone G."/>
            <person name="Piumi F."/>
            <person name="Punt P.J."/>
            <person name="Ram A.F."/>
            <person name="Ramon A."/>
            <person name="Rauscher S."/>
            <person name="Record E."/>
            <person name="Riano-Pachon D.M."/>
            <person name="Robert V."/>
            <person name="Roehrig J."/>
            <person name="Ruller R."/>
            <person name="Salamov A."/>
            <person name="Salih N.S."/>
            <person name="Samson R.A."/>
            <person name="Sandor E."/>
            <person name="Sanguinetti M."/>
            <person name="Schuetze T."/>
            <person name="Sepcic K."/>
            <person name="Shelest E."/>
            <person name="Sherlock G."/>
            <person name="Sophianopoulou V."/>
            <person name="Squina F.M."/>
            <person name="Sun H."/>
            <person name="Susca A."/>
            <person name="Todd R.B."/>
            <person name="Tsang A."/>
            <person name="Unkles S.E."/>
            <person name="van de Wiele N."/>
            <person name="van Rossen-Uffink D."/>
            <person name="Oliveira J.V."/>
            <person name="Vesth T.C."/>
            <person name="Visser J."/>
            <person name="Yu J.-H."/>
            <person name="Zhou M."/>
            <person name="Andersen M.R."/>
            <person name="Archer D.B."/>
            <person name="Baker S.E."/>
            <person name="Benoit I."/>
            <person name="Brakhage A.A."/>
            <person name="Braus G.H."/>
            <person name="Fischer R."/>
            <person name="Frisvad J.C."/>
            <person name="Goldman G.H."/>
            <person name="Houbraken J."/>
            <person name="Oakley B."/>
            <person name="Pocsi I."/>
            <person name="Scazzocchio C."/>
            <person name="Seiboth B."/>
            <person name="vanKuyk P.A."/>
            <person name="Wortman J."/>
            <person name="Dyer P.S."/>
            <person name="Grigoriev I.V."/>
        </authorList>
    </citation>
    <scope>NUCLEOTIDE SEQUENCE [LARGE SCALE GENOMIC DNA]</scope>
    <source>
        <strain evidence="10">ITEM 5010</strain>
    </source>
</reference>
<dbReference type="EMBL" id="KV907502">
    <property type="protein sequence ID" value="OOF94206.1"/>
    <property type="molecule type" value="Genomic_DNA"/>
</dbReference>
<proteinExistence type="inferred from homology"/>
<comment type="pathway">
    <text evidence="1">Mycotoxin biosynthesis.</text>
</comment>
<evidence type="ECO:0000256" key="4">
    <source>
        <dbReference type="ARBA" id="ARBA00024226"/>
    </source>
</evidence>
<comment type="similarity">
    <text evidence="2 7">Belongs to the aldehyde dehydrogenase family.</text>
</comment>
<evidence type="ECO:0000256" key="2">
    <source>
        <dbReference type="ARBA" id="ARBA00009986"/>
    </source>
</evidence>
<dbReference type="OrthoDB" id="310895at2759"/>
<comment type="catalytic activity">
    <reaction evidence="5">
        <text>an aldehyde + NAD(+) + H2O = a carboxylate + NADH + 2 H(+)</text>
        <dbReference type="Rhea" id="RHEA:16185"/>
        <dbReference type="ChEBI" id="CHEBI:15377"/>
        <dbReference type="ChEBI" id="CHEBI:15378"/>
        <dbReference type="ChEBI" id="CHEBI:17478"/>
        <dbReference type="ChEBI" id="CHEBI:29067"/>
        <dbReference type="ChEBI" id="CHEBI:57540"/>
        <dbReference type="ChEBI" id="CHEBI:57945"/>
        <dbReference type="EC" id="1.2.1.3"/>
    </reaction>
</comment>
<dbReference type="SUPFAM" id="SSF53720">
    <property type="entry name" value="ALDH-like"/>
    <property type="match status" value="1"/>
</dbReference>
<evidence type="ECO:0000259" key="8">
    <source>
        <dbReference type="Pfam" id="PF00171"/>
    </source>
</evidence>
<dbReference type="FunFam" id="3.40.309.10:FF:000012">
    <property type="entry name" value="Betaine aldehyde dehydrogenase"/>
    <property type="match status" value="1"/>
</dbReference>
<keyword evidence="10" id="KW-1185">Reference proteome</keyword>
<dbReference type="Gene3D" id="3.40.309.10">
    <property type="entry name" value="Aldehyde Dehydrogenase, Chain A, domain 2"/>
    <property type="match status" value="1"/>
</dbReference>
<dbReference type="InterPro" id="IPR029510">
    <property type="entry name" value="Ald_DH_CS_GLU"/>
</dbReference>
<accession>A0A1R3RIA4</accession>
<organism evidence="9 10">
    <name type="scientific">Aspergillus carbonarius (strain ITEM 5010)</name>
    <dbReference type="NCBI Taxonomy" id="602072"/>
    <lineage>
        <taxon>Eukaryota</taxon>
        <taxon>Fungi</taxon>
        <taxon>Dikarya</taxon>
        <taxon>Ascomycota</taxon>
        <taxon>Pezizomycotina</taxon>
        <taxon>Eurotiomycetes</taxon>
        <taxon>Eurotiomycetidae</taxon>
        <taxon>Eurotiales</taxon>
        <taxon>Aspergillaceae</taxon>
        <taxon>Aspergillus</taxon>
        <taxon>Aspergillus subgen. Circumdati</taxon>
    </lineage>
</organism>
<dbReference type="GO" id="GO:0004029">
    <property type="term" value="F:aldehyde dehydrogenase (NAD+) activity"/>
    <property type="evidence" value="ECO:0007669"/>
    <property type="project" value="UniProtKB-EC"/>
</dbReference>
<protein>
    <recommendedName>
        <fullName evidence="4">aldehyde dehydrogenase (NAD(+))</fullName>
        <ecNumber evidence="4">1.2.1.3</ecNumber>
    </recommendedName>
</protein>
<feature type="domain" description="Aldehyde dehydrogenase" evidence="8">
    <location>
        <begin position="24"/>
        <end position="473"/>
    </location>
</feature>
<dbReference type="InterPro" id="IPR016161">
    <property type="entry name" value="Ald_DH/histidinol_DH"/>
</dbReference>